<evidence type="ECO:0000313" key="10">
    <source>
        <dbReference type="Proteomes" id="UP000294309"/>
    </source>
</evidence>
<evidence type="ECO:0000313" key="9">
    <source>
        <dbReference type="EMBL" id="QBQ07945.1"/>
    </source>
</evidence>
<dbReference type="EMBL" id="CP038013">
    <property type="protein sequence ID" value="QBQ07945.1"/>
    <property type="molecule type" value="Genomic_DNA"/>
</dbReference>
<keyword evidence="2 7" id="KW-0813">Transport</keyword>
<feature type="transmembrane region" description="Helical" evidence="7">
    <location>
        <begin position="237"/>
        <end position="260"/>
    </location>
</feature>
<keyword evidence="6 7" id="KW-0472">Membrane</keyword>
<dbReference type="AlphaFoldDB" id="A0A4P7AHM9"/>
<dbReference type="Gene3D" id="1.10.3720.10">
    <property type="entry name" value="MetI-like"/>
    <property type="match status" value="1"/>
</dbReference>
<evidence type="ECO:0000256" key="7">
    <source>
        <dbReference type="RuleBase" id="RU363032"/>
    </source>
</evidence>
<dbReference type="PANTHER" id="PTHR30465">
    <property type="entry name" value="INNER MEMBRANE ABC TRANSPORTER"/>
    <property type="match status" value="1"/>
</dbReference>
<evidence type="ECO:0000256" key="4">
    <source>
        <dbReference type="ARBA" id="ARBA00022692"/>
    </source>
</evidence>
<dbReference type="InterPro" id="IPR035906">
    <property type="entry name" value="MetI-like_sf"/>
</dbReference>
<name>A0A4P7AHM9_9MOLU</name>
<sequence>MKKDVFKLNEETNLEIKNINNLDEMIENIESKLNNSDSKSAFFEKIKYSFQKFRNINREFFKKTPLLTYSIKRIAYSFLTLYLALAVVYVLMVSTLKDSAIMNDFNYSKPPIPLDGPEWDEWVKNQKIALGIYGSMIKQILYFWRNITFFIPKDITVPLKVSHMGIVWDEPVRKWFWLGLIMNKSNGIINYPVMDSFKEAIPISFTIGFSAVLISYVLGVPLGIIASKNKEKPVDNVITWLFLILISTPATILISIFWLISLKYLGSGGIWGESEVTNLMAIFGVVLLIIPSIVIETRRYVIDEMTSDYTKFAVSKGLSSAYIFYVHIFRNAGIRIVRLVPAALILSLFGSSILVERFWAAPGMSKFILNGVSSSDIFVVLGYITLSAGVGVFSSLLGDILLVVLDPRVKLTKK</sequence>
<comment type="subcellular location">
    <subcellularLocation>
        <location evidence="1 7">Cell membrane</location>
        <topology evidence="1 7">Multi-pass membrane protein</topology>
    </subcellularLocation>
</comment>
<evidence type="ECO:0000256" key="5">
    <source>
        <dbReference type="ARBA" id="ARBA00022989"/>
    </source>
</evidence>
<dbReference type="InterPro" id="IPR000515">
    <property type="entry name" value="MetI-like"/>
</dbReference>
<keyword evidence="5 7" id="KW-1133">Transmembrane helix</keyword>
<feature type="transmembrane region" description="Helical" evidence="7">
    <location>
        <begin position="200"/>
        <end position="225"/>
    </location>
</feature>
<evidence type="ECO:0000256" key="1">
    <source>
        <dbReference type="ARBA" id="ARBA00004651"/>
    </source>
</evidence>
<accession>A0A4P7AHM9</accession>
<keyword evidence="10" id="KW-1185">Reference proteome</keyword>
<keyword evidence="4 7" id="KW-0812">Transmembrane</keyword>
<dbReference type="GO" id="GO:0005886">
    <property type="term" value="C:plasma membrane"/>
    <property type="evidence" value="ECO:0007669"/>
    <property type="project" value="UniProtKB-SubCell"/>
</dbReference>
<comment type="similarity">
    <text evidence="7">Belongs to the binding-protein-dependent transport system permease family.</text>
</comment>
<organism evidence="9 10">
    <name type="scientific">Spiroplasma gladiatoris</name>
    <dbReference type="NCBI Taxonomy" id="2143"/>
    <lineage>
        <taxon>Bacteria</taxon>
        <taxon>Bacillati</taxon>
        <taxon>Mycoplasmatota</taxon>
        <taxon>Mollicutes</taxon>
        <taxon>Entomoplasmatales</taxon>
        <taxon>Spiroplasmataceae</taxon>
        <taxon>Spiroplasma</taxon>
    </lineage>
</organism>
<dbReference type="Proteomes" id="UP000294309">
    <property type="component" value="Chromosome"/>
</dbReference>
<dbReference type="PANTHER" id="PTHR30465:SF0">
    <property type="entry name" value="OLIGOPEPTIDE TRANSPORT SYSTEM PERMEASE PROTEIN APPB"/>
    <property type="match status" value="1"/>
</dbReference>
<feature type="domain" description="ABC transmembrane type-1" evidence="8">
    <location>
        <begin position="201"/>
        <end position="402"/>
    </location>
</feature>
<dbReference type="RefSeq" id="WP_134297746.1">
    <property type="nucleotide sequence ID" value="NZ_CP038013.1"/>
</dbReference>
<dbReference type="KEGG" id="sgq:SGLAD_v1c07460"/>
<evidence type="ECO:0000256" key="6">
    <source>
        <dbReference type="ARBA" id="ARBA00023136"/>
    </source>
</evidence>
<evidence type="ECO:0000256" key="3">
    <source>
        <dbReference type="ARBA" id="ARBA00022475"/>
    </source>
</evidence>
<dbReference type="PROSITE" id="PS50928">
    <property type="entry name" value="ABC_TM1"/>
    <property type="match status" value="1"/>
</dbReference>
<feature type="transmembrane region" description="Helical" evidence="7">
    <location>
        <begin position="276"/>
        <end position="295"/>
    </location>
</feature>
<dbReference type="CDD" id="cd06261">
    <property type="entry name" value="TM_PBP2"/>
    <property type="match status" value="1"/>
</dbReference>
<evidence type="ECO:0000259" key="8">
    <source>
        <dbReference type="PROSITE" id="PS50928"/>
    </source>
</evidence>
<feature type="transmembrane region" description="Helical" evidence="7">
    <location>
        <begin position="339"/>
        <end position="360"/>
    </location>
</feature>
<dbReference type="OrthoDB" id="9773221at2"/>
<gene>
    <name evidence="9" type="primary">oppB</name>
    <name evidence="9" type="ORF">SGLAD_v1c07460</name>
</gene>
<feature type="transmembrane region" description="Helical" evidence="7">
    <location>
        <begin position="74"/>
        <end position="96"/>
    </location>
</feature>
<proteinExistence type="inferred from homology"/>
<dbReference type="Pfam" id="PF00528">
    <property type="entry name" value="BPD_transp_1"/>
    <property type="match status" value="1"/>
</dbReference>
<dbReference type="SUPFAM" id="SSF161098">
    <property type="entry name" value="MetI-like"/>
    <property type="match status" value="1"/>
</dbReference>
<feature type="transmembrane region" description="Helical" evidence="7">
    <location>
        <begin position="380"/>
        <end position="405"/>
    </location>
</feature>
<reference evidence="9 10" key="1">
    <citation type="submission" date="2019-03" db="EMBL/GenBank/DDBJ databases">
        <title>Complete genome sequence of Spiroplasma gladiatoris TG-1 (DSM 22552).</title>
        <authorList>
            <person name="Lin Y.-C."/>
            <person name="Chou L."/>
            <person name="Kuo C.-H."/>
        </authorList>
    </citation>
    <scope>NUCLEOTIDE SEQUENCE [LARGE SCALE GENOMIC DNA]</scope>
    <source>
        <strain evidence="9 10">TG-1</strain>
    </source>
</reference>
<keyword evidence="3" id="KW-1003">Cell membrane</keyword>
<dbReference type="GO" id="GO:0055085">
    <property type="term" value="P:transmembrane transport"/>
    <property type="evidence" value="ECO:0007669"/>
    <property type="project" value="InterPro"/>
</dbReference>
<dbReference type="NCBIfam" id="NF043081">
    <property type="entry name" value="MMSYN1_0165"/>
    <property type="match status" value="1"/>
</dbReference>
<protein>
    <submittedName>
        <fullName evidence="9">Oligopeptide ABC transporter permease</fullName>
    </submittedName>
</protein>
<evidence type="ECO:0000256" key="2">
    <source>
        <dbReference type="ARBA" id="ARBA00022448"/>
    </source>
</evidence>